<name>D2YGD8_VIBMI</name>
<keyword evidence="1" id="KW-0812">Transmembrane</keyword>
<keyword evidence="1" id="KW-1133">Transmembrane helix</keyword>
<feature type="transmembrane region" description="Helical" evidence="1">
    <location>
        <begin position="66"/>
        <end position="83"/>
    </location>
</feature>
<evidence type="ECO:0000256" key="1">
    <source>
        <dbReference type="SAM" id="Phobius"/>
    </source>
</evidence>
<feature type="transmembrane region" description="Helical" evidence="1">
    <location>
        <begin position="89"/>
        <end position="108"/>
    </location>
</feature>
<sequence length="177" mass="20303">MDLSKIEVRFLVALLFAIGGNSYLSQISKISPSHISYVLGFTLFSISVLHYKTYKIKFNKIKMQSALLWVAFLAYTLSVSALNNRLFEWVAESLGLIILVLVLINSTSLNSNRIRQISLVFAYVSSVFIFIEMANIFLTFGFESLLGYSDSILMYEIKKVAFYTWIQTLRQYLVYVL</sequence>
<organism evidence="2 3">
    <name type="scientific">Vibrio mimicus VM603</name>
    <dbReference type="NCBI Taxonomy" id="671074"/>
    <lineage>
        <taxon>Bacteria</taxon>
        <taxon>Pseudomonadati</taxon>
        <taxon>Pseudomonadota</taxon>
        <taxon>Gammaproteobacteria</taxon>
        <taxon>Vibrionales</taxon>
        <taxon>Vibrionaceae</taxon>
        <taxon>Vibrio</taxon>
    </lineage>
</organism>
<comment type="caution">
    <text evidence="2">The sequence shown here is derived from an EMBL/GenBank/DDBJ whole genome shotgun (WGS) entry which is preliminary data.</text>
</comment>
<protein>
    <submittedName>
        <fullName evidence="2">Uncharacterized protein</fullName>
    </submittedName>
</protein>
<evidence type="ECO:0000313" key="2">
    <source>
        <dbReference type="EMBL" id="EEW06175.1"/>
    </source>
</evidence>
<gene>
    <name evidence="2" type="ORF">VMB_25850</name>
</gene>
<evidence type="ECO:0000313" key="3">
    <source>
        <dbReference type="Proteomes" id="UP000004827"/>
    </source>
</evidence>
<dbReference type="AlphaFoldDB" id="D2YGD8"/>
<accession>D2YGD8</accession>
<feature type="transmembrane region" description="Helical" evidence="1">
    <location>
        <begin position="120"/>
        <end position="142"/>
    </location>
</feature>
<proteinExistence type="predicted"/>
<dbReference type="Proteomes" id="UP000004827">
    <property type="component" value="Unassembled WGS sequence"/>
</dbReference>
<feature type="transmembrane region" description="Helical" evidence="1">
    <location>
        <begin position="34"/>
        <end position="54"/>
    </location>
</feature>
<keyword evidence="1" id="KW-0472">Membrane</keyword>
<dbReference type="EMBL" id="ACYU01000123">
    <property type="protein sequence ID" value="EEW06175.1"/>
    <property type="molecule type" value="Genomic_DNA"/>
</dbReference>
<reference evidence="2 3" key="1">
    <citation type="journal article" date="2009" name="BMC Evol. Biol.">
        <title>Genomic taxonomy of Vibrios.</title>
        <authorList>
            <person name="Thompson C.C."/>
            <person name="Vicente A.C."/>
            <person name="Souza R.C."/>
            <person name="Vasconcelos A.T."/>
            <person name="Vesth T."/>
            <person name="Alves N.Jr."/>
            <person name="Ussery D.W."/>
            <person name="Iida T."/>
            <person name="Thompson F.L."/>
        </authorList>
    </citation>
    <scope>NUCLEOTIDE SEQUENCE [LARGE SCALE GENOMIC DNA]</scope>
    <source>
        <strain evidence="2 3">VM603</strain>
    </source>
</reference>